<name>K3Z1R6_SETIT</name>
<dbReference type="EMBL" id="AGNK02000439">
    <property type="status" value="NOT_ANNOTATED_CDS"/>
    <property type="molecule type" value="Genomic_DNA"/>
</dbReference>
<proteinExistence type="predicted"/>
<reference evidence="1" key="2">
    <citation type="submission" date="2018-08" db="UniProtKB">
        <authorList>
            <consortium name="EnsemblPlants"/>
        </authorList>
    </citation>
    <scope>IDENTIFICATION</scope>
    <source>
        <strain evidence="1">Yugu1</strain>
    </source>
</reference>
<dbReference type="AlphaFoldDB" id="K3Z1R6"/>
<evidence type="ECO:0000313" key="2">
    <source>
        <dbReference type="Proteomes" id="UP000004995"/>
    </source>
</evidence>
<reference evidence="2" key="1">
    <citation type="journal article" date="2012" name="Nat. Biotechnol.">
        <title>Reference genome sequence of the model plant Setaria.</title>
        <authorList>
            <person name="Bennetzen J.L."/>
            <person name="Schmutz J."/>
            <person name="Wang H."/>
            <person name="Percifield R."/>
            <person name="Hawkins J."/>
            <person name="Pontaroli A.C."/>
            <person name="Estep M."/>
            <person name="Feng L."/>
            <person name="Vaughn J.N."/>
            <person name="Grimwood J."/>
            <person name="Jenkins J."/>
            <person name="Barry K."/>
            <person name="Lindquist E."/>
            <person name="Hellsten U."/>
            <person name="Deshpande S."/>
            <person name="Wang X."/>
            <person name="Wu X."/>
            <person name="Mitros T."/>
            <person name="Triplett J."/>
            <person name="Yang X."/>
            <person name="Ye C.Y."/>
            <person name="Mauro-Herrera M."/>
            <person name="Wang L."/>
            <person name="Li P."/>
            <person name="Sharma M."/>
            <person name="Sharma R."/>
            <person name="Ronald P.C."/>
            <person name="Panaud O."/>
            <person name="Kellogg E.A."/>
            <person name="Brutnell T.P."/>
            <person name="Doust A.N."/>
            <person name="Tuskan G.A."/>
            <person name="Rokhsar D."/>
            <person name="Devos K.M."/>
        </authorList>
    </citation>
    <scope>NUCLEOTIDE SEQUENCE [LARGE SCALE GENOMIC DNA]</scope>
    <source>
        <strain evidence="2">cv. Yugu1</strain>
    </source>
</reference>
<dbReference type="Proteomes" id="UP000004995">
    <property type="component" value="Unassembled WGS sequence"/>
</dbReference>
<accession>K3Z1R6</accession>
<dbReference type="InParanoid" id="K3Z1R6"/>
<protein>
    <submittedName>
        <fullName evidence="1">Uncharacterized protein</fullName>
    </submittedName>
</protein>
<evidence type="ECO:0000313" key="1">
    <source>
        <dbReference type="EnsemblPlants" id="KQL30532"/>
    </source>
</evidence>
<sequence length="39" mass="4655">MYLPPKPLLTFHSIPPEYIYLQARLTTTMTQTRETKDRC</sequence>
<dbReference type="Gramene" id="KQL30532">
    <property type="protein sequence ID" value="KQL30532"/>
    <property type="gene ID" value="SETIT_020484mg"/>
</dbReference>
<keyword evidence="2" id="KW-1185">Reference proteome</keyword>
<dbReference type="HOGENOM" id="CLU_3320910_0_0_1"/>
<dbReference type="EnsemblPlants" id="KQL30532">
    <property type="protein sequence ID" value="KQL30532"/>
    <property type="gene ID" value="SETIT_020484mg"/>
</dbReference>
<organism evidence="1 2">
    <name type="scientific">Setaria italica</name>
    <name type="common">Foxtail millet</name>
    <name type="synonym">Panicum italicum</name>
    <dbReference type="NCBI Taxonomy" id="4555"/>
    <lineage>
        <taxon>Eukaryota</taxon>
        <taxon>Viridiplantae</taxon>
        <taxon>Streptophyta</taxon>
        <taxon>Embryophyta</taxon>
        <taxon>Tracheophyta</taxon>
        <taxon>Spermatophyta</taxon>
        <taxon>Magnoliopsida</taxon>
        <taxon>Liliopsida</taxon>
        <taxon>Poales</taxon>
        <taxon>Poaceae</taxon>
        <taxon>PACMAD clade</taxon>
        <taxon>Panicoideae</taxon>
        <taxon>Panicodae</taxon>
        <taxon>Paniceae</taxon>
        <taxon>Cenchrinae</taxon>
        <taxon>Setaria</taxon>
    </lineage>
</organism>